<proteinExistence type="predicted"/>
<gene>
    <name evidence="1" type="ORF">KKI46_17445</name>
</gene>
<sequence>MNIYKNINPSLLEIVLNEDLKELEEDIKNPKYSYEGKMSRIRKIDMIVFGSSIERIAPSSKEYFQKKLKDLKSIVRIEKTSKGAI</sequence>
<dbReference type="RefSeq" id="WP_214814335.1">
    <property type="nucleotide sequence ID" value="NZ_CP075901.1"/>
</dbReference>
<geneLocation type="plasmid" evidence="1 2">
    <name>p4</name>
</geneLocation>
<evidence type="ECO:0000313" key="2">
    <source>
        <dbReference type="Proteomes" id="UP000679498"/>
    </source>
</evidence>
<dbReference type="GeneID" id="88813491"/>
<name>A0ABX8GG68_EXIAC</name>
<accession>A0ABX8GG68</accession>
<protein>
    <submittedName>
        <fullName evidence="1">Uncharacterized protein</fullName>
    </submittedName>
</protein>
<keyword evidence="2" id="KW-1185">Reference proteome</keyword>
<organism evidence="1 2">
    <name type="scientific">Exiguobacterium acetylicum</name>
    <name type="common">Brevibacterium acetylicum</name>
    <dbReference type="NCBI Taxonomy" id="41170"/>
    <lineage>
        <taxon>Bacteria</taxon>
        <taxon>Bacillati</taxon>
        <taxon>Bacillota</taxon>
        <taxon>Bacilli</taxon>
        <taxon>Bacillales</taxon>
        <taxon>Bacillales Family XII. Incertae Sedis</taxon>
        <taxon>Exiguobacterium</taxon>
    </lineage>
</organism>
<dbReference type="Proteomes" id="UP000679498">
    <property type="component" value="Plasmid p4"/>
</dbReference>
<keyword evidence="1" id="KW-0614">Plasmid</keyword>
<evidence type="ECO:0000313" key="1">
    <source>
        <dbReference type="EMBL" id="QWB32025.1"/>
    </source>
</evidence>
<dbReference type="EMBL" id="CP075901">
    <property type="protein sequence ID" value="QWB32025.1"/>
    <property type="molecule type" value="Genomic_DNA"/>
</dbReference>
<reference evidence="1 2" key="1">
    <citation type="submission" date="2021-05" db="EMBL/GenBank/DDBJ databases">
        <title>Biocontrol using Exiguobacterium acetylicum SI17 against litchi downy blight caused by Peronophythora litchii.</title>
        <authorList>
            <person name="Zheng L."/>
        </authorList>
    </citation>
    <scope>NUCLEOTIDE SEQUENCE [LARGE SCALE GENOMIC DNA]</scope>
    <source>
        <strain evidence="1 2">SI17</strain>
        <plasmid evidence="1 2">p4</plasmid>
    </source>
</reference>